<accession>A0ABW2I392</accession>
<dbReference type="Pfam" id="PF02624">
    <property type="entry name" value="YcaO"/>
    <property type="match status" value="1"/>
</dbReference>
<comment type="caution">
    <text evidence="2">The sequence shown here is derived from an EMBL/GenBank/DDBJ whole genome shotgun (WGS) entry which is preliminary data.</text>
</comment>
<dbReference type="RefSeq" id="WP_378976521.1">
    <property type="nucleotide sequence ID" value="NZ_JBHTBJ010000048.1"/>
</dbReference>
<dbReference type="PROSITE" id="PS51664">
    <property type="entry name" value="YCAO"/>
    <property type="match status" value="1"/>
</dbReference>
<gene>
    <name evidence="2" type="ORF">ACFQS1_35585</name>
</gene>
<proteinExistence type="predicted"/>
<reference evidence="3" key="1">
    <citation type="journal article" date="2019" name="Int. J. Syst. Evol. Microbiol.">
        <title>The Global Catalogue of Microorganisms (GCM) 10K type strain sequencing project: providing services to taxonomists for standard genome sequencing and annotation.</title>
        <authorList>
            <consortium name="The Broad Institute Genomics Platform"/>
            <consortium name="The Broad Institute Genome Sequencing Center for Infectious Disease"/>
            <person name="Wu L."/>
            <person name="Ma J."/>
        </authorList>
    </citation>
    <scope>NUCLEOTIDE SEQUENCE [LARGE SCALE GENOMIC DNA]</scope>
    <source>
        <strain evidence="3">XZYJT-10</strain>
    </source>
</reference>
<dbReference type="PANTHER" id="PTHR37809">
    <property type="entry name" value="RIBOSOMAL PROTEIN S12 METHYLTHIOTRANSFERASE ACCESSORY FACTOR YCAO"/>
    <property type="match status" value="1"/>
</dbReference>
<dbReference type="Gene3D" id="3.30.1330.230">
    <property type="match status" value="1"/>
</dbReference>
<evidence type="ECO:0000313" key="2">
    <source>
        <dbReference type="EMBL" id="MFC7279315.1"/>
    </source>
</evidence>
<dbReference type="EMBL" id="JBHTBJ010000048">
    <property type="protein sequence ID" value="MFC7279315.1"/>
    <property type="molecule type" value="Genomic_DNA"/>
</dbReference>
<dbReference type="InterPro" id="IPR003776">
    <property type="entry name" value="YcaO-like_dom"/>
</dbReference>
<protein>
    <submittedName>
        <fullName evidence="2">YcaO-like family protein</fullName>
    </submittedName>
</protein>
<feature type="domain" description="YcaO" evidence="1">
    <location>
        <begin position="53"/>
        <end position="400"/>
    </location>
</feature>
<organism evidence="2 3">
    <name type="scientific">Paractinoplanes rhizophilus</name>
    <dbReference type="NCBI Taxonomy" id="1416877"/>
    <lineage>
        <taxon>Bacteria</taxon>
        <taxon>Bacillati</taxon>
        <taxon>Actinomycetota</taxon>
        <taxon>Actinomycetes</taxon>
        <taxon>Micromonosporales</taxon>
        <taxon>Micromonosporaceae</taxon>
        <taxon>Paractinoplanes</taxon>
    </lineage>
</organism>
<sequence length="400" mass="42095">MPFRSVPPRRALETAKAEVERLGLTAAEGASGPRHAPVTQVTLARDGAAVADGWGKGAGDQGVASAWFEALERYLMSAPGNRRWEPDGPVLLSAREVAAQPTLRADLVVRRWALEFPSAVAACATYGGPVFYPVFLTDPRYFRWPVTGDDVRPYRGLLRYSSSLGTAAGSTVAEATYHGLCELIEHDGFSHALLRWYVAGDPAADEVPASALTGGPARRLAAAERAARAPVHLLDVTTDLGVPVYVAVSRGPRSTRIGVGASAWASDAAERAVDELIQSCGQPAAREARAAAKLAAWPALERCVRLPLAGLRMRAVPLRPDLGDDSAEGGLATVVRALGARGIAHHAADIAPSGSLIAVTSTVAPGLERFSLVRHGDPVLPTGRGRHLWPSPTTAAARSF</sequence>
<keyword evidence="3" id="KW-1185">Reference proteome</keyword>
<name>A0ABW2I392_9ACTN</name>
<evidence type="ECO:0000259" key="1">
    <source>
        <dbReference type="PROSITE" id="PS51664"/>
    </source>
</evidence>
<dbReference type="PANTHER" id="PTHR37809:SF1">
    <property type="entry name" value="RIBOSOMAL PROTEIN S12 METHYLTHIOTRANSFERASE ACCESSORY FACTOR YCAO"/>
    <property type="match status" value="1"/>
</dbReference>
<dbReference type="Proteomes" id="UP001596548">
    <property type="component" value="Unassembled WGS sequence"/>
</dbReference>
<evidence type="ECO:0000313" key="3">
    <source>
        <dbReference type="Proteomes" id="UP001596548"/>
    </source>
</evidence>